<feature type="binding site" evidence="5">
    <location>
        <position position="391"/>
    </location>
    <ligand>
        <name>substrate</name>
    </ligand>
</feature>
<gene>
    <name evidence="5 10" type="primary">lysA</name>
    <name evidence="10" type="ORF">ENU96_02620</name>
</gene>
<dbReference type="InterPro" id="IPR022657">
    <property type="entry name" value="De-COase2_CS"/>
</dbReference>
<comment type="function">
    <text evidence="5">Specifically catalyzes the decarboxylation of meso-diaminopimelate (meso-DAP) to L-lysine.</text>
</comment>
<dbReference type="EC" id="4.1.1.20" evidence="5 6"/>
<dbReference type="PROSITE" id="PS00879">
    <property type="entry name" value="ODR_DC_2_2"/>
    <property type="match status" value="1"/>
</dbReference>
<dbReference type="FunFam" id="3.20.20.10:FF:000003">
    <property type="entry name" value="Diaminopimelate decarboxylase"/>
    <property type="match status" value="1"/>
</dbReference>
<dbReference type="AlphaFoldDB" id="A0A7V3YKX0"/>
<evidence type="ECO:0000256" key="3">
    <source>
        <dbReference type="ARBA" id="ARBA00022898"/>
    </source>
</evidence>
<keyword evidence="5 8" id="KW-0457">Lysine biosynthesis</keyword>
<dbReference type="Gene3D" id="2.40.37.10">
    <property type="entry name" value="Lyase, Ornithine Decarboxylase, Chain A, domain 1"/>
    <property type="match status" value="1"/>
</dbReference>
<keyword evidence="5" id="KW-0028">Amino-acid biosynthesis</keyword>
<dbReference type="CDD" id="cd06828">
    <property type="entry name" value="PLPDE_III_DapDC"/>
    <property type="match status" value="1"/>
</dbReference>
<dbReference type="InterPro" id="IPR029066">
    <property type="entry name" value="PLP-binding_barrel"/>
</dbReference>
<evidence type="ECO:0000256" key="4">
    <source>
        <dbReference type="ARBA" id="ARBA00023239"/>
    </source>
</evidence>
<dbReference type="GO" id="GO:0030170">
    <property type="term" value="F:pyridoxal phosphate binding"/>
    <property type="evidence" value="ECO:0007669"/>
    <property type="project" value="UniProtKB-UniRule"/>
</dbReference>
<comment type="similarity">
    <text evidence="5">Belongs to the Orn/Lys/Arg decarboxylase class-II family. LysA subfamily.</text>
</comment>
<proteinExistence type="inferred from homology"/>
<comment type="cofactor">
    <cofactor evidence="1 5 7 8">
        <name>pyridoxal 5'-phosphate</name>
        <dbReference type="ChEBI" id="CHEBI:597326"/>
    </cofactor>
</comment>
<feature type="binding site" evidence="5">
    <location>
        <position position="363"/>
    </location>
    <ligand>
        <name>substrate</name>
    </ligand>
</feature>
<dbReference type="NCBIfam" id="TIGR01048">
    <property type="entry name" value="lysA"/>
    <property type="match status" value="1"/>
</dbReference>
<dbReference type="GO" id="GO:0009089">
    <property type="term" value="P:lysine biosynthetic process via diaminopimelate"/>
    <property type="evidence" value="ECO:0007669"/>
    <property type="project" value="UniProtKB-UniRule"/>
</dbReference>
<evidence type="ECO:0000256" key="7">
    <source>
        <dbReference type="PIRSR" id="PIRSR600183-50"/>
    </source>
</evidence>
<comment type="catalytic activity">
    <reaction evidence="5 8">
        <text>meso-2,6-diaminopimelate + H(+) = L-lysine + CO2</text>
        <dbReference type="Rhea" id="RHEA:15101"/>
        <dbReference type="ChEBI" id="CHEBI:15378"/>
        <dbReference type="ChEBI" id="CHEBI:16526"/>
        <dbReference type="ChEBI" id="CHEBI:32551"/>
        <dbReference type="ChEBI" id="CHEBI:57791"/>
        <dbReference type="EC" id="4.1.1.20"/>
    </reaction>
</comment>
<feature type="domain" description="Orn/DAP/Arg decarboxylase 2 N-terminal" evidence="9">
    <location>
        <begin position="44"/>
        <end position="297"/>
    </location>
</feature>
<evidence type="ECO:0000256" key="5">
    <source>
        <dbReference type="HAMAP-Rule" id="MF_02120"/>
    </source>
</evidence>
<dbReference type="HAMAP" id="MF_02120">
    <property type="entry name" value="LysA"/>
    <property type="match status" value="1"/>
</dbReference>
<organism evidence="10">
    <name type="scientific">Candidatus Caldatribacterium californiense</name>
    <dbReference type="NCBI Taxonomy" id="1454726"/>
    <lineage>
        <taxon>Bacteria</taxon>
        <taxon>Pseudomonadati</taxon>
        <taxon>Atribacterota</taxon>
        <taxon>Atribacteria</taxon>
        <taxon>Atribacterales</taxon>
        <taxon>Candidatus Caldatribacteriaceae</taxon>
        <taxon>Candidatus Caldatribacterium</taxon>
    </lineage>
</organism>
<dbReference type="SUPFAM" id="SSF50621">
    <property type="entry name" value="Alanine racemase C-terminal domain-like"/>
    <property type="match status" value="1"/>
</dbReference>
<dbReference type="PRINTS" id="PR01181">
    <property type="entry name" value="DAPDCRBXLASE"/>
</dbReference>
<feature type="binding site" evidence="5">
    <location>
        <position position="331"/>
    </location>
    <ligand>
        <name>substrate</name>
    </ligand>
</feature>
<feature type="binding site" evidence="5">
    <location>
        <position position="294"/>
    </location>
    <ligand>
        <name>substrate</name>
    </ligand>
</feature>
<evidence type="ECO:0000256" key="6">
    <source>
        <dbReference type="NCBIfam" id="TIGR01048"/>
    </source>
</evidence>
<keyword evidence="2 5" id="KW-0210">Decarboxylase</keyword>
<feature type="binding site" evidence="5">
    <location>
        <position position="247"/>
    </location>
    <ligand>
        <name>pyridoxal 5'-phosphate</name>
        <dbReference type="ChEBI" id="CHEBI:597326"/>
    </ligand>
</feature>
<keyword evidence="4 5" id="KW-0456">Lyase</keyword>
<feature type="binding site" evidence="5">
    <location>
        <begin position="291"/>
        <end position="294"/>
    </location>
    <ligand>
        <name>pyridoxal 5'-phosphate</name>
        <dbReference type="ChEBI" id="CHEBI:597326"/>
    </ligand>
</feature>
<dbReference type="PANTHER" id="PTHR43727:SF2">
    <property type="entry name" value="GROUP IV DECARBOXYLASE"/>
    <property type="match status" value="1"/>
</dbReference>
<dbReference type="PANTHER" id="PTHR43727">
    <property type="entry name" value="DIAMINOPIMELATE DECARBOXYLASE"/>
    <property type="match status" value="1"/>
</dbReference>
<evidence type="ECO:0000313" key="10">
    <source>
        <dbReference type="EMBL" id="HGI74560.1"/>
    </source>
</evidence>
<reference evidence="10" key="1">
    <citation type="journal article" date="2020" name="mSystems">
        <title>Genome- and Community-Level Interaction Insights into Carbon Utilization and Element Cycling Functions of Hydrothermarchaeota in Hydrothermal Sediment.</title>
        <authorList>
            <person name="Zhou Z."/>
            <person name="Liu Y."/>
            <person name="Xu W."/>
            <person name="Pan J."/>
            <person name="Luo Z.H."/>
            <person name="Li M."/>
        </authorList>
    </citation>
    <scope>NUCLEOTIDE SEQUENCE [LARGE SCALE GENOMIC DNA]</scope>
    <source>
        <strain evidence="10">SpSt-716</strain>
    </source>
</reference>
<dbReference type="Gene3D" id="3.20.20.10">
    <property type="entry name" value="Alanine racemase"/>
    <property type="match status" value="1"/>
</dbReference>
<comment type="pathway">
    <text evidence="5 8">Amino-acid biosynthesis; L-lysine biosynthesis via DAP pathway; L-lysine from DL-2,6-diaminopimelate: step 1/1.</text>
</comment>
<dbReference type="PRINTS" id="PR01179">
    <property type="entry name" value="ODADCRBXLASE"/>
</dbReference>
<dbReference type="InterPro" id="IPR002986">
    <property type="entry name" value="DAP_deCOOHase_LysA"/>
</dbReference>
<comment type="caution">
    <text evidence="10">The sequence shown here is derived from an EMBL/GenBank/DDBJ whole genome shotgun (WGS) entry which is preliminary data.</text>
</comment>
<accession>A0A7V3YKX0</accession>
<dbReference type="InterPro" id="IPR000183">
    <property type="entry name" value="Orn/DAP/Arg_de-COase"/>
</dbReference>
<dbReference type="Pfam" id="PF02784">
    <property type="entry name" value="Orn_Arg_deC_N"/>
    <property type="match status" value="1"/>
</dbReference>
<protein>
    <recommendedName>
        <fullName evidence="5 6">Diaminopimelate decarboxylase</fullName>
        <shortName evidence="5">DAP decarboxylase</shortName>
        <shortName evidence="5">DAPDC</shortName>
        <ecNumber evidence="5 6">4.1.1.20</ecNumber>
    </recommendedName>
</protein>
<dbReference type="InterPro" id="IPR009006">
    <property type="entry name" value="Ala_racemase/Decarboxylase_C"/>
</dbReference>
<feature type="active site" description="Proton donor" evidence="7">
    <location>
        <position position="362"/>
    </location>
</feature>
<feature type="binding site" evidence="5">
    <location>
        <position position="391"/>
    </location>
    <ligand>
        <name>pyridoxal 5'-phosphate</name>
        <dbReference type="ChEBI" id="CHEBI:597326"/>
    </ligand>
</feature>
<dbReference type="SUPFAM" id="SSF51419">
    <property type="entry name" value="PLP-binding barrel"/>
    <property type="match status" value="1"/>
</dbReference>
<evidence type="ECO:0000259" key="9">
    <source>
        <dbReference type="Pfam" id="PF02784"/>
    </source>
</evidence>
<sequence>MLGRKSVNALNHLEIGQCDVVDLAEQFGTPLYVFDEEEIVGAMREYREAFAQHYPSFHVAYAGKAFLCGAMCRLVAQEGLWLDVVSGGEYFVARGSGFPWNRLIFHGNNKTDEERALALREGVGRWVVDGFEELECLLEESKQYAHGRLPVLLRVTPGVDPHTHAYITTGRVESKFGFPLVEGIAEKAFLLAASSPHLDVRGVHCHIGSQIRTLDPFLKAVDILLEFMDALRRNHGLLLEELDLGGGLGVPYLDGEKGDFPSIRSYVETLTGKVREKCLSLSYPLPVLFVEPGRSIVNTAGSTVYRVGFVKEIPGVKKYVAVDGGMTDNPRPVLYGARYQALLGNRVEGGEKETVAIVGKCCESGDVLIPEIELPRVKRGDILVVEGTGAYNYSMASNYNLIPRPGVVFVRNGTARLVVRPESLSDLLRKDVIPEEGVG</sequence>
<comment type="subunit">
    <text evidence="5">Homodimer.</text>
</comment>
<evidence type="ECO:0000256" key="2">
    <source>
        <dbReference type="ARBA" id="ARBA00022793"/>
    </source>
</evidence>
<feature type="binding site" evidence="5">
    <location>
        <position position="335"/>
    </location>
    <ligand>
        <name>substrate</name>
    </ligand>
</feature>
<name>A0A7V3YKX0_9BACT</name>
<feature type="modified residue" description="N6-(pyridoxal phosphate)lysine" evidence="5 7">
    <location>
        <position position="64"/>
    </location>
</feature>
<dbReference type="GO" id="GO:0008836">
    <property type="term" value="F:diaminopimelate decarboxylase activity"/>
    <property type="evidence" value="ECO:0007669"/>
    <property type="project" value="UniProtKB-UniRule"/>
</dbReference>
<evidence type="ECO:0000256" key="1">
    <source>
        <dbReference type="ARBA" id="ARBA00001933"/>
    </source>
</evidence>
<keyword evidence="3 5" id="KW-0663">Pyridoxal phosphate</keyword>
<dbReference type="EMBL" id="DTEN01000106">
    <property type="protein sequence ID" value="HGI74560.1"/>
    <property type="molecule type" value="Genomic_DNA"/>
</dbReference>
<dbReference type="InterPro" id="IPR022644">
    <property type="entry name" value="De-COase2_N"/>
</dbReference>
<evidence type="ECO:0000256" key="8">
    <source>
        <dbReference type="RuleBase" id="RU003738"/>
    </source>
</evidence>
<dbReference type="UniPathway" id="UPA00034">
    <property type="reaction ID" value="UER00027"/>
</dbReference>